<protein>
    <submittedName>
        <fullName evidence="2">Uncharacterized protein</fullName>
    </submittedName>
</protein>
<organism evidence="2 3">
    <name type="scientific">Pseudomonas fluorescens</name>
    <dbReference type="NCBI Taxonomy" id="294"/>
    <lineage>
        <taxon>Bacteria</taxon>
        <taxon>Pseudomonadati</taxon>
        <taxon>Pseudomonadota</taxon>
        <taxon>Gammaproteobacteria</taxon>
        <taxon>Pseudomonadales</taxon>
        <taxon>Pseudomonadaceae</taxon>
        <taxon>Pseudomonas</taxon>
    </lineage>
</organism>
<evidence type="ECO:0000313" key="3">
    <source>
        <dbReference type="Proteomes" id="UP000381378"/>
    </source>
</evidence>
<gene>
    <name evidence="2" type="ORF">PS928_06221</name>
</gene>
<accession>A0A5E7VSL7</accession>
<feature type="region of interest" description="Disordered" evidence="1">
    <location>
        <begin position="1"/>
        <end position="35"/>
    </location>
</feature>
<sequence length="105" mass="11792">MGFKAVSMRPLRRESPTSLSTLSGAARAPDEKGNITASDISEMSEAVFDRFRQHLPATGANVERLLRDLQNDIGQFGDERIKKRRRVVLKGVRRPVDDGRQTEAR</sequence>
<name>A0A5E7VSL7_PSEFL</name>
<proteinExistence type="predicted"/>
<evidence type="ECO:0000313" key="2">
    <source>
        <dbReference type="EMBL" id="VVQ25838.1"/>
    </source>
</evidence>
<dbReference type="EMBL" id="CABVJF010000037">
    <property type="protein sequence ID" value="VVQ25838.1"/>
    <property type="molecule type" value="Genomic_DNA"/>
</dbReference>
<reference evidence="2 3" key="1">
    <citation type="submission" date="2019-09" db="EMBL/GenBank/DDBJ databases">
        <authorList>
            <person name="Chandra G."/>
            <person name="Truman W A."/>
        </authorList>
    </citation>
    <scope>NUCLEOTIDE SEQUENCE [LARGE SCALE GENOMIC DNA]</scope>
    <source>
        <strain evidence="2">PS928</strain>
    </source>
</reference>
<dbReference type="Proteomes" id="UP000381378">
    <property type="component" value="Unassembled WGS sequence"/>
</dbReference>
<evidence type="ECO:0000256" key="1">
    <source>
        <dbReference type="SAM" id="MobiDB-lite"/>
    </source>
</evidence>
<dbReference type="AlphaFoldDB" id="A0A5E7VSL7"/>